<accession>A0ABY9TJZ7</accession>
<evidence type="ECO:0000259" key="7">
    <source>
        <dbReference type="Pfam" id="PF00884"/>
    </source>
</evidence>
<dbReference type="PROSITE" id="PS00523">
    <property type="entry name" value="SULFATASE_1"/>
    <property type="match status" value="1"/>
</dbReference>
<evidence type="ECO:0000256" key="1">
    <source>
        <dbReference type="ARBA" id="ARBA00008779"/>
    </source>
</evidence>
<keyword evidence="3" id="KW-0378">Hydrolase</keyword>
<keyword evidence="9" id="KW-1185">Reference proteome</keyword>
<evidence type="ECO:0000313" key="8">
    <source>
        <dbReference type="EMBL" id="WNC69168.1"/>
    </source>
</evidence>
<reference evidence="9" key="1">
    <citation type="submission" date="2023-09" db="EMBL/GenBank/DDBJ databases">
        <authorList>
            <person name="Li S."/>
            <person name="Li X."/>
            <person name="Zhang C."/>
            <person name="Zhao Z."/>
        </authorList>
    </citation>
    <scope>NUCLEOTIDE SEQUENCE [LARGE SCALE GENOMIC DNA]</scope>
    <source>
        <strain evidence="9">SQ345</strain>
    </source>
</reference>
<feature type="domain" description="Sulfatase N-terminal" evidence="7">
    <location>
        <begin position="42"/>
        <end position="363"/>
    </location>
</feature>
<sequence length="487" mass="54786">MNVAKSKTIALFISTIFTAFTANSHESESTSAAPTKQSVQKPNLIVILTDDQGYADVGFNGSTDIRTPHIDQIANEGTRFTNGYVTFSVCGPSRAGLLTGRYQDRFGFNFNPTMDPSVPQNGIPTSEKNIAEVLEPAGYKSAIIGKWHMGTHPDLRPNKRGFDFFYGFLSGGHRYFPEELTLNDLDDVKYKFDWYKTRLLRNETREDIDEYLTDELSNEAVDFIKREKDNPFFLYLAYNAPHAPVQATQEYIDRNKHIKNTKRRTYAAMVTAVDDGVGRVLATLKEQGIDENTLVVFLSDNGGAKTNGSDNGELRGHKNLLFEGGIRVPFAVRWPNTIPAGVDYDKPVSSLDIMATIAAQANIDTSKNKPLDGVDLIPFLTGQNQGEPHDVLFWRHVKSNSYAMRRGNDKIVNTPSESHLFDMEKDHVEQDNLLPKEQSGYDSLDEDYQVWQKDLKDAAFPDLNSWLKAPQNGKNKKNRKNNKAKNK</sequence>
<dbReference type="Pfam" id="PF00884">
    <property type="entry name" value="Sulfatase"/>
    <property type="match status" value="1"/>
</dbReference>
<dbReference type="PANTHER" id="PTHR42693:SF53">
    <property type="entry name" value="ENDO-4-O-SULFATASE"/>
    <property type="match status" value="1"/>
</dbReference>
<evidence type="ECO:0000256" key="3">
    <source>
        <dbReference type="ARBA" id="ARBA00022801"/>
    </source>
</evidence>
<dbReference type="Gene3D" id="3.40.720.10">
    <property type="entry name" value="Alkaline Phosphatase, subunit A"/>
    <property type="match status" value="1"/>
</dbReference>
<dbReference type="PANTHER" id="PTHR42693">
    <property type="entry name" value="ARYLSULFATASE FAMILY MEMBER"/>
    <property type="match status" value="1"/>
</dbReference>
<dbReference type="SUPFAM" id="SSF53649">
    <property type="entry name" value="Alkaline phosphatase-like"/>
    <property type="match status" value="1"/>
</dbReference>
<dbReference type="InterPro" id="IPR024607">
    <property type="entry name" value="Sulfatase_CS"/>
</dbReference>
<keyword evidence="6" id="KW-0732">Signal</keyword>
<feature type="signal peptide" evidence="6">
    <location>
        <begin position="1"/>
        <end position="21"/>
    </location>
</feature>
<dbReference type="PROSITE" id="PS00149">
    <property type="entry name" value="SULFATASE_2"/>
    <property type="match status" value="1"/>
</dbReference>
<dbReference type="InterPro" id="IPR000917">
    <property type="entry name" value="Sulfatase_N"/>
</dbReference>
<name>A0ABY9TJZ7_9GAMM</name>
<proteinExistence type="inferred from homology"/>
<dbReference type="EMBL" id="CP134146">
    <property type="protein sequence ID" value="WNC69168.1"/>
    <property type="molecule type" value="Genomic_DNA"/>
</dbReference>
<feature type="region of interest" description="Disordered" evidence="5">
    <location>
        <begin position="465"/>
        <end position="487"/>
    </location>
</feature>
<comment type="similarity">
    <text evidence="1">Belongs to the sulfatase family.</text>
</comment>
<dbReference type="Proteomes" id="UP001248581">
    <property type="component" value="Chromosome"/>
</dbReference>
<evidence type="ECO:0000256" key="2">
    <source>
        <dbReference type="ARBA" id="ARBA00022723"/>
    </source>
</evidence>
<feature type="compositionally biased region" description="Basic residues" evidence="5">
    <location>
        <begin position="474"/>
        <end position="487"/>
    </location>
</feature>
<dbReference type="InterPro" id="IPR050738">
    <property type="entry name" value="Sulfatase"/>
</dbReference>
<dbReference type="RefSeq" id="WP_348388312.1">
    <property type="nucleotide sequence ID" value="NZ_CP134146.1"/>
</dbReference>
<evidence type="ECO:0000313" key="9">
    <source>
        <dbReference type="Proteomes" id="UP001248581"/>
    </source>
</evidence>
<organism evidence="8 9">
    <name type="scientific">Thalassotalea nanhaiensis</name>
    <dbReference type="NCBI Taxonomy" id="3065648"/>
    <lineage>
        <taxon>Bacteria</taxon>
        <taxon>Pseudomonadati</taxon>
        <taxon>Pseudomonadota</taxon>
        <taxon>Gammaproteobacteria</taxon>
        <taxon>Alteromonadales</taxon>
        <taxon>Colwelliaceae</taxon>
        <taxon>Thalassotalea</taxon>
    </lineage>
</organism>
<protein>
    <submittedName>
        <fullName evidence="8">Sulfatase-like hydrolase/transferase</fullName>
    </submittedName>
</protein>
<evidence type="ECO:0000256" key="5">
    <source>
        <dbReference type="SAM" id="MobiDB-lite"/>
    </source>
</evidence>
<keyword evidence="4" id="KW-0106">Calcium</keyword>
<feature type="chain" id="PRO_5045308490" evidence="6">
    <location>
        <begin position="22"/>
        <end position="487"/>
    </location>
</feature>
<dbReference type="InterPro" id="IPR017850">
    <property type="entry name" value="Alkaline_phosphatase_core_sf"/>
</dbReference>
<evidence type="ECO:0000256" key="4">
    <source>
        <dbReference type="ARBA" id="ARBA00022837"/>
    </source>
</evidence>
<keyword evidence="2" id="KW-0479">Metal-binding</keyword>
<evidence type="ECO:0000256" key="6">
    <source>
        <dbReference type="SAM" id="SignalP"/>
    </source>
</evidence>
<gene>
    <name evidence="8" type="ORF">RI845_03180</name>
</gene>